<accession>A0A813KU02</accession>
<name>A0A813KU02_POLGL</name>
<protein>
    <submittedName>
        <fullName evidence="1">Uncharacterized protein</fullName>
    </submittedName>
</protein>
<sequence>MEECEACLSEGCSCDYSSASCGKDLSCGTQAISWWNSWGVGLLSEPRFCWASDTAAKIEDGVLVALTVTAVGGTGGAALGLFASADVAAEGGFPALSGGGMAAQLAADSSSWWILTGQLAADSS</sequence>
<dbReference type="Proteomes" id="UP000626109">
    <property type="component" value="Unassembled WGS sequence"/>
</dbReference>
<reference evidence="1" key="1">
    <citation type="submission" date="2021-02" db="EMBL/GenBank/DDBJ databases">
        <authorList>
            <person name="Dougan E. K."/>
            <person name="Rhodes N."/>
            <person name="Thang M."/>
            <person name="Chan C."/>
        </authorList>
    </citation>
    <scope>NUCLEOTIDE SEQUENCE</scope>
</reference>
<proteinExistence type="predicted"/>
<comment type="caution">
    <text evidence="1">The sequence shown here is derived from an EMBL/GenBank/DDBJ whole genome shotgun (WGS) entry which is preliminary data.</text>
</comment>
<organism evidence="1 2">
    <name type="scientific">Polarella glacialis</name>
    <name type="common">Dinoflagellate</name>
    <dbReference type="NCBI Taxonomy" id="89957"/>
    <lineage>
        <taxon>Eukaryota</taxon>
        <taxon>Sar</taxon>
        <taxon>Alveolata</taxon>
        <taxon>Dinophyceae</taxon>
        <taxon>Suessiales</taxon>
        <taxon>Suessiaceae</taxon>
        <taxon>Polarella</taxon>
    </lineage>
</organism>
<dbReference type="EMBL" id="CAJNNW010032694">
    <property type="protein sequence ID" value="CAE8714985.1"/>
    <property type="molecule type" value="Genomic_DNA"/>
</dbReference>
<evidence type="ECO:0000313" key="2">
    <source>
        <dbReference type="Proteomes" id="UP000626109"/>
    </source>
</evidence>
<dbReference type="AlphaFoldDB" id="A0A813KU02"/>
<evidence type="ECO:0000313" key="1">
    <source>
        <dbReference type="EMBL" id="CAE8714985.1"/>
    </source>
</evidence>
<gene>
    <name evidence="1" type="ORF">PGLA2088_LOCUS38302</name>
</gene>